<organism evidence="1">
    <name type="scientific">Rhizophora mucronata</name>
    <name type="common">Asiatic mangrove</name>
    <dbReference type="NCBI Taxonomy" id="61149"/>
    <lineage>
        <taxon>Eukaryota</taxon>
        <taxon>Viridiplantae</taxon>
        <taxon>Streptophyta</taxon>
        <taxon>Embryophyta</taxon>
        <taxon>Tracheophyta</taxon>
        <taxon>Spermatophyta</taxon>
        <taxon>Magnoliopsida</taxon>
        <taxon>eudicotyledons</taxon>
        <taxon>Gunneridae</taxon>
        <taxon>Pentapetalae</taxon>
        <taxon>rosids</taxon>
        <taxon>fabids</taxon>
        <taxon>Malpighiales</taxon>
        <taxon>Rhizophoraceae</taxon>
        <taxon>Rhizophora</taxon>
    </lineage>
</organism>
<sequence>MLICQKSGQVSNMPDPLNCYLWLRAFTKKLSLCSMDYYFPLFQLISKLKKQNIYQPIVSKTLKNS</sequence>
<evidence type="ECO:0000313" key="1">
    <source>
        <dbReference type="EMBL" id="MBX59228.1"/>
    </source>
</evidence>
<proteinExistence type="predicted"/>
<dbReference type="AlphaFoldDB" id="A0A2P2PWW2"/>
<dbReference type="EMBL" id="GGEC01078744">
    <property type="protein sequence ID" value="MBX59228.1"/>
    <property type="molecule type" value="Transcribed_RNA"/>
</dbReference>
<reference evidence="1" key="1">
    <citation type="submission" date="2018-02" db="EMBL/GenBank/DDBJ databases">
        <title>Rhizophora mucronata_Transcriptome.</title>
        <authorList>
            <person name="Meera S.P."/>
            <person name="Sreeshan A."/>
            <person name="Augustine A."/>
        </authorList>
    </citation>
    <scope>NUCLEOTIDE SEQUENCE</scope>
    <source>
        <tissue evidence="1">Leaf</tissue>
    </source>
</reference>
<protein>
    <submittedName>
        <fullName evidence="1">Uncharacterized protein</fullName>
    </submittedName>
</protein>
<accession>A0A2P2PWW2</accession>
<name>A0A2P2PWW2_RHIMU</name>